<dbReference type="SUPFAM" id="SSF55874">
    <property type="entry name" value="ATPase domain of HSP90 chaperone/DNA topoisomerase II/histidine kinase"/>
    <property type="match status" value="1"/>
</dbReference>
<protein>
    <recommendedName>
        <fullName evidence="2">histidine kinase</fullName>
        <ecNumber evidence="2">2.7.13.3</ecNumber>
    </recommendedName>
</protein>
<feature type="domain" description="Histidine kinase" evidence="9">
    <location>
        <begin position="134"/>
        <end position="351"/>
    </location>
</feature>
<dbReference type="SUPFAM" id="SSF55785">
    <property type="entry name" value="PYP-like sensor domain (PAS domain)"/>
    <property type="match status" value="1"/>
</dbReference>
<comment type="caution">
    <text evidence="10">The sequence shown here is derived from an EMBL/GenBank/DDBJ whole genome shotgun (WGS) entry which is preliminary data.</text>
</comment>
<dbReference type="SMART" id="SM00387">
    <property type="entry name" value="HATPase_c"/>
    <property type="match status" value="1"/>
</dbReference>
<gene>
    <name evidence="10" type="ORF">DC366_01840</name>
</gene>
<dbReference type="Proteomes" id="UP000244446">
    <property type="component" value="Unassembled WGS sequence"/>
</dbReference>
<accession>A0A2T7GBD5</accession>
<dbReference type="Pfam" id="PF02518">
    <property type="entry name" value="HATPase_c"/>
    <property type="match status" value="1"/>
</dbReference>
<keyword evidence="8" id="KW-0902">Two-component regulatory system</keyword>
<evidence type="ECO:0000256" key="3">
    <source>
        <dbReference type="ARBA" id="ARBA00022553"/>
    </source>
</evidence>
<dbReference type="GO" id="GO:0005524">
    <property type="term" value="F:ATP binding"/>
    <property type="evidence" value="ECO:0007669"/>
    <property type="project" value="UniProtKB-KW"/>
</dbReference>
<name>A0A2T7GBD5_9RHOB</name>
<evidence type="ECO:0000256" key="1">
    <source>
        <dbReference type="ARBA" id="ARBA00000085"/>
    </source>
</evidence>
<comment type="catalytic activity">
    <reaction evidence="1">
        <text>ATP + protein L-histidine = ADP + protein N-phospho-L-histidine.</text>
        <dbReference type="EC" id="2.7.13.3"/>
    </reaction>
</comment>
<dbReference type="SUPFAM" id="SSF47384">
    <property type="entry name" value="Homodimeric domain of signal transducing histidine kinase"/>
    <property type="match status" value="1"/>
</dbReference>
<dbReference type="InterPro" id="IPR035965">
    <property type="entry name" value="PAS-like_dom_sf"/>
</dbReference>
<evidence type="ECO:0000256" key="5">
    <source>
        <dbReference type="ARBA" id="ARBA00022741"/>
    </source>
</evidence>
<dbReference type="InterPro" id="IPR005467">
    <property type="entry name" value="His_kinase_dom"/>
</dbReference>
<dbReference type="GO" id="GO:0000155">
    <property type="term" value="F:phosphorelay sensor kinase activity"/>
    <property type="evidence" value="ECO:0007669"/>
    <property type="project" value="InterPro"/>
</dbReference>
<dbReference type="OrthoDB" id="9789238at2"/>
<keyword evidence="11" id="KW-1185">Reference proteome</keyword>
<dbReference type="InterPro" id="IPR036890">
    <property type="entry name" value="HATPase_C_sf"/>
</dbReference>
<dbReference type="PROSITE" id="PS50109">
    <property type="entry name" value="HIS_KIN"/>
    <property type="match status" value="1"/>
</dbReference>
<dbReference type="Gene3D" id="3.30.565.10">
    <property type="entry name" value="Histidine kinase-like ATPase, C-terminal domain"/>
    <property type="match status" value="1"/>
</dbReference>
<dbReference type="SMART" id="SM00388">
    <property type="entry name" value="HisKA"/>
    <property type="match status" value="1"/>
</dbReference>
<evidence type="ECO:0000313" key="11">
    <source>
        <dbReference type="Proteomes" id="UP000244446"/>
    </source>
</evidence>
<dbReference type="Gene3D" id="3.30.450.20">
    <property type="entry name" value="PAS domain"/>
    <property type="match status" value="1"/>
</dbReference>
<dbReference type="InterPro" id="IPR004358">
    <property type="entry name" value="Sig_transdc_His_kin-like_C"/>
</dbReference>
<evidence type="ECO:0000256" key="6">
    <source>
        <dbReference type="ARBA" id="ARBA00022777"/>
    </source>
</evidence>
<dbReference type="EC" id="2.7.13.3" evidence="2"/>
<sequence length="356" mass="37113">MSGPVSDAALWGALPLPALMLDGAGAVLRINPAAEGFLNVSQRSAAGAALWDLLQVQTPPVAALERAQASGAPLFVDELAIGAARARCSLSIAPMEAPPCATLLVITPRDPAGQGLHEGPAPRAARSAIGMADMLAHEIKNPLAGITGAAQLLSMTLDTADRELTDLIVSESRRIVALLDQVERFGDPARPDLRAINIHDVLSRARRSAQLGFAADMRIIEEYDPSLPEAWADPDMLQQVLLNLMKNAAEAAAPGGGVIRLRSWFEHGAHLRGEGGAGARLPLQIEVVDDGPGVPPALMDALFEPFVSGRESGTGLGLALAARTMADHGGRIAVTSQPGRTVFRLSLPLAGPGEAR</sequence>
<dbReference type="CDD" id="cd00082">
    <property type="entry name" value="HisKA"/>
    <property type="match status" value="1"/>
</dbReference>
<evidence type="ECO:0000256" key="7">
    <source>
        <dbReference type="ARBA" id="ARBA00022840"/>
    </source>
</evidence>
<dbReference type="PRINTS" id="PR00344">
    <property type="entry name" value="BCTRLSENSOR"/>
</dbReference>
<proteinExistence type="predicted"/>
<dbReference type="InterPro" id="IPR003594">
    <property type="entry name" value="HATPase_dom"/>
</dbReference>
<evidence type="ECO:0000256" key="2">
    <source>
        <dbReference type="ARBA" id="ARBA00012438"/>
    </source>
</evidence>
<keyword evidence="7" id="KW-0067">ATP-binding</keyword>
<dbReference type="EMBL" id="QCYH01000001">
    <property type="protein sequence ID" value="PVA11723.1"/>
    <property type="molecule type" value="Genomic_DNA"/>
</dbReference>
<dbReference type="InterPro" id="IPR003661">
    <property type="entry name" value="HisK_dim/P_dom"/>
</dbReference>
<dbReference type="PANTHER" id="PTHR43065">
    <property type="entry name" value="SENSOR HISTIDINE KINASE"/>
    <property type="match status" value="1"/>
</dbReference>
<dbReference type="RefSeq" id="WP_108690467.1">
    <property type="nucleotide sequence ID" value="NZ_QCYH01000001.1"/>
</dbReference>
<dbReference type="Pfam" id="PF00512">
    <property type="entry name" value="HisKA"/>
    <property type="match status" value="1"/>
</dbReference>
<dbReference type="AlphaFoldDB" id="A0A2T7GBD5"/>
<dbReference type="Gene3D" id="1.10.287.130">
    <property type="match status" value="1"/>
</dbReference>
<evidence type="ECO:0000259" key="9">
    <source>
        <dbReference type="PROSITE" id="PS50109"/>
    </source>
</evidence>
<dbReference type="InterPro" id="IPR036097">
    <property type="entry name" value="HisK_dim/P_sf"/>
</dbReference>
<evidence type="ECO:0000256" key="8">
    <source>
        <dbReference type="ARBA" id="ARBA00023012"/>
    </source>
</evidence>
<keyword evidence="3" id="KW-0597">Phosphoprotein</keyword>
<dbReference type="PANTHER" id="PTHR43065:SF10">
    <property type="entry name" value="PEROXIDE STRESS-ACTIVATED HISTIDINE KINASE MAK3"/>
    <property type="match status" value="1"/>
</dbReference>
<keyword evidence="4" id="KW-0808">Transferase</keyword>
<keyword evidence="6 10" id="KW-0418">Kinase</keyword>
<evidence type="ECO:0000313" key="10">
    <source>
        <dbReference type="EMBL" id="PVA11723.1"/>
    </source>
</evidence>
<evidence type="ECO:0000256" key="4">
    <source>
        <dbReference type="ARBA" id="ARBA00022679"/>
    </source>
</evidence>
<organism evidence="10 11">
    <name type="scientific">Pelagivirga sediminicola</name>
    <dbReference type="NCBI Taxonomy" id="2170575"/>
    <lineage>
        <taxon>Bacteria</taxon>
        <taxon>Pseudomonadati</taxon>
        <taxon>Pseudomonadota</taxon>
        <taxon>Alphaproteobacteria</taxon>
        <taxon>Rhodobacterales</taxon>
        <taxon>Paracoccaceae</taxon>
        <taxon>Pelagivirga</taxon>
    </lineage>
</organism>
<keyword evidence="5" id="KW-0547">Nucleotide-binding</keyword>
<reference evidence="10 11" key="1">
    <citation type="submission" date="2018-04" db="EMBL/GenBank/DDBJ databases">
        <title>Pelagivirga bohaiensis gen. nov., sp. nov., a bacterium isolated from the Bohai Sea.</title>
        <authorList>
            <person name="Ji X."/>
        </authorList>
    </citation>
    <scope>NUCLEOTIDE SEQUENCE [LARGE SCALE GENOMIC DNA]</scope>
    <source>
        <strain evidence="10 11">BH-SD19</strain>
    </source>
</reference>